<name>A0A2A9N815_9AGAR</name>
<accession>A0A2A9N815</accession>
<dbReference type="EMBL" id="KZ302197">
    <property type="protein sequence ID" value="PFH46399.1"/>
    <property type="molecule type" value="Genomic_DNA"/>
</dbReference>
<gene>
    <name evidence="1" type="ORF">AMATHDRAFT_7853</name>
</gene>
<dbReference type="Proteomes" id="UP000242287">
    <property type="component" value="Unassembled WGS sequence"/>
</dbReference>
<reference evidence="1 2" key="1">
    <citation type="submission" date="2014-02" db="EMBL/GenBank/DDBJ databases">
        <title>Transposable element dynamics among asymbiotic and ectomycorrhizal Amanita fungi.</title>
        <authorList>
            <consortium name="DOE Joint Genome Institute"/>
            <person name="Hess J."/>
            <person name="Skrede I."/>
            <person name="Wolfe B."/>
            <person name="LaButti K."/>
            <person name="Ohm R.A."/>
            <person name="Grigoriev I.V."/>
            <person name="Pringle A."/>
        </authorList>
    </citation>
    <scope>NUCLEOTIDE SEQUENCE [LARGE SCALE GENOMIC DNA]</scope>
    <source>
        <strain evidence="1 2">SKay4041</strain>
    </source>
</reference>
<dbReference type="STRING" id="703135.A0A2A9N815"/>
<keyword evidence="2" id="KW-1185">Reference proteome</keyword>
<dbReference type="AlphaFoldDB" id="A0A2A9N815"/>
<evidence type="ECO:0000313" key="1">
    <source>
        <dbReference type="EMBL" id="PFH46399.1"/>
    </source>
</evidence>
<proteinExistence type="predicted"/>
<protein>
    <submittedName>
        <fullName evidence="1">Uncharacterized protein</fullName>
    </submittedName>
</protein>
<dbReference type="OrthoDB" id="8025954at2759"/>
<dbReference type="Pfam" id="PF14223">
    <property type="entry name" value="Retrotran_gag_2"/>
    <property type="match status" value="1"/>
</dbReference>
<organism evidence="1 2">
    <name type="scientific">Amanita thiersii Skay4041</name>
    <dbReference type="NCBI Taxonomy" id="703135"/>
    <lineage>
        <taxon>Eukaryota</taxon>
        <taxon>Fungi</taxon>
        <taxon>Dikarya</taxon>
        <taxon>Basidiomycota</taxon>
        <taxon>Agaricomycotina</taxon>
        <taxon>Agaricomycetes</taxon>
        <taxon>Agaricomycetidae</taxon>
        <taxon>Agaricales</taxon>
        <taxon>Pluteineae</taxon>
        <taxon>Amanitaceae</taxon>
        <taxon>Amanita</taxon>
    </lineage>
</organism>
<sequence length="749" mass="88949">MHYFPFKKVNKTQPNSGTGFFYVAPGYKLSMEEIHKVQSKNFNTNSYAEELRRKELFALKKLPPKSVDKAKISRPRPLHPPQNEVVLYYDNHIRLYRKYINSLQLDNHVRLYRQHIVQLKKREEKRRATELAQWRYNERLSQREQDEAWDILQRLKRKQRYEDLRAKRRDEEEIWTTIQRLKCKERYEDLRTKRCQDYARSHAYQIETLTRNLEYHPDLRRSLLKDPKNRFLTWLRGGVQLLKKYGWSISNKERNRFQHSLNGNYIPFEIAEHLPLVVMRHLTMYHWSDDIRRILIACKTLEGFARINFLALHIRHRYFVWVAGGKPLLNHYGWTLSAEERNRFMHALNGNIEAIHEQILLVREFHEAILYVMESLQDAPQSTIDSFFECRANRFLIWVVSESLLNKYGIHITDDERNFFFNTLQVSFLSREERNRAMHALNGNRNFWATRGQLKEGEIEEEQSIFIDPRLLQRFSFIFQHINEATQVLEACRVLSYNERICYLSIPRRRMFVWVIGGERALNHFGLFLSAEERNRFMHALNGNGNDIRTSEMDRIPIMDGTNYTLWAYPMRAYLEYKGYWLITSEGIPALASQTEPFAYNEPRPGSSAAPTETWESQFKRQELRDKYYNLNDGAKGSMKQRLSNAIIEQIKNLKTTKEIWNYLEEKFNKAGSAQVFRDIQKVYAFQIRGNQNPETEISKLALLFARLTAQGAELSKFYQAMTLLNAGLAKWPHLTGTDQPPLANPPPK</sequence>
<evidence type="ECO:0000313" key="2">
    <source>
        <dbReference type="Proteomes" id="UP000242287"/>
    </source>
</evidence>